<reference evidence="2 3" key="1">
    <citation type="submission" date="2020-11" db="EMBL/GenBank/DDBJ databases">
        <title>Arthrobacter antarcticus sp. nov., isolated from Antarctic Soil.</title>
        <authorList>
            <person name="Li J."/>
        </authorList>
    </citation>
    <scope>NUCLEOTIDE SEQUENCE [LARGE SCALE GENOMIC DNA]</scope>
    <source>
        <strain evidence="2 3">Z1-20</strain>
    </source>
</reference>
<dbReference type="EMBL" id="JADNYM010000003">
    <property type="protein sequence ID" value="MBG0738372.1"/>
    <property type="molecule type" value="Genomic_DNA"/>
</dbReference>
<feature type="transmembrane region" description="Helical" evidence="1">
    <location>
        <begin position="103"/>
        <end position="120"/>
    </location>
</feature>
<evidence type="ECO:0000256" key="1">
    <source>
        <dbReference type="SAM" id="Phobius"/>
    </source>
</evidence>
<dbReference type="InterPro" id="IPR032531">
    <property type="entry name" value="DUF4956"/>
</dbReference>
<dbReference type="RefSeq" id="WP_196395314.1">
    <property type="nucleotide sequence ID" value="NZ_JADNYM010000003.1"/>
</dbReference>
<feature type="transmembrane region" description="Helical" evidence="1">
    <location>
        <begin position="6"/>
        <end position="24"/>
    </location>
</feature>
<comment type="caution">
    <text evidence="2">The sequence shown here is derived from an EMBL/GenBank/DDBJ whole genome shotgun (WGS) entry which is preliminary data.</text>
</comment>
<evidence type="ECO:0000313" key="2">
    <source>
        <dbReference type="EMBL" id="MBG0738372.1"/>
    </source>
</evidence>
<keyword evidence="3" id="KW-1185">Reference proteome</keyword>
<dbReference type="AlphaFoldDB" id="A0A931G956"/>
<name>A0A931G956_9MICC</name>
<evidence type="ECO:0000313" key="3">
    <source>
        <dbReference type="Proteomes" id="UP000655366"/>
    </source>
</evidence>
<dbReference type="Pfam" id="PF16316">
    <property type="entry name" value="DUF4956"/>
    <property type="match status" value="1"/>
</dbReference>
<sequence length="206" mass="22716">MLNLWLAAAADIAAISILVFAVYFRRHFRRDLVLAYVSLNVGIMAVTMLLSGNDAGLGLGLGLFGILSIIRLRSDTLTQEEVAYYFMSLAIGLINGLHPDPFWFSPAVSAALVIVMFFADHPRFAAGTRRQTVTLDAAYPVEQQLHAALGVLLNARILRTVVLELDTVRDLTVVDVRFRCAPFCAVGPAAGPRSTRLLFERERIKR</sequence>
<proteinExistence type="predicted"/>
<dbReference type="Proteomes" id="UP000655366">
    <property type="component" value="Unassembled WGS sequence"/>
</dbReference>
<gene>
    <name evidence="2" type="ORF">IV500_02870</name>
</gene>
<keyword evidence="1" id="KW-0472">Membrane</keyword>
<organism evidence="2 3">
    <name type="scientific">Arthrobacter terrae</name>
    <dbReference type="NCBI Taxonomy" id="2935737"/>
    <lineage>
        <taxon>Bacteria</taxon>
        <taxon>Bacillati</taxon>
        <taxon>Actinomycetota</taxon>
        <taxon>Actinomycetes</taxon>
        <taxon>Micrococcales</taxon>
        <taxon>Micrococcaceae</taxon>
        <taxon>Arthrobacter</taxon>
    </lineage>
</organism>
<accession>A0A931G956</accession>
<feature type="transmembrane region" description="Helical" evidence="1">
    <location>
        <begin position="55"/>
        <end position="70"/>
    </location>
</feature>
<keyword evidence="1" id="KW-0812">Transmembrane</keyword>
<feature type="transmembrane region" description="Helical" evidence="1">
    <location>
        <begin position="82"/>
        <end position="97"/>
    </location>
</feature>
<feature type="transmembrane region" description="Helical" evidence="1">
    <location>
        <begin position="31"/>
        <end position="49"/>
    </location>
</feature>
<protein>
    <submittedName>
        <fullName evidence="2">DUF4956 domain-containing protein</fullName>
    </submittedName>
</protein>
<keyword evidence="1" id="KW-1133">Transmembrane helix</keyword>